<keyword evidence="1" id="KW-0812">Transmembrane</keyword>
<name>A0ABX0V5V1_9HYPH</name>
<protein>
    <submittedName>
        <fullName evidence="2">Membrane protein</fullName>
    </submittedName>
</protein>
<feature type="transmembrane region" description="Helical" evidence="1">
    <location>
        <begin position="21"/>
        <end position="40"/>
    </location>
</feature>
<sequence length="222" mass="23551">MSNRNAAASRRRVGNIIAPPRFIAFTIILLVAGAVAIPVLGWRLGFMAGFDAAALLFLASCWPLLDNEPSEMRTAAKFNDANRAGLLALTSLVTLVILAAVASILTQGGARDPLTIALIVATLMLAWAFSNAIYTLHYAHLFYTSGDEGKDRGGLSFPGTPEPNYVDFVYFAFCLGMAFQTSDVAVTDSRLRMAVTVHCIAAFIFNLGIIAFSINVLGGGGG</sequence>
<evidence type="ECO:0000313" key="3">
    <source>
        <dbReference type="Proteomes" id="UP001429580"/>
    </source>
</evidence>
<dbReference type="InterPro" id="IPR009781">
    <property type="entry name" value="DUF1345"/>
</dbReference>
<organism evidence="2 3">
    <name type="scientific">Pseudochelatococcus lubricantis</name>
    <dbReference type="NCBI Taxonomy" id="1538102"/>
    <lineage>
        <taxon>Bacteria</taxon>
        <taxon>Pseudomonadati</taxon>
        <taxon>Pseudomonadota</taxon>
        <taxon>Alphaproteobacteria</taxon>
        <taxon>Hyphomicrobiales</taxon>
        <taxon>Chelatococcaceae</taxon>
        <taxon>Pseudochelatococcus</taxon>
    </lineage>
</organism>
<keyword evidence="1" id="KW-0472">Membrane</keyword>
<feature type="transmembrane region" description="Helical" evidence="1">
    <location>
        <begin position="46"/>
        <end position="65"/>
    </location>
</feature>
<keyword evidence="3" id="KW-1185">Reference proteome</keyword>
<accession>A0ABX0V5V1</accession>
<proteinExistence type="predicted"/>
<keyword evidence="1" id="KW-1133">Transmembrane helix</keyword>
<gene>
    <name evidence="2" type="ORF">FHS82_003740</name>
</gene>
<feature type="transmembrane region" description="Helical" evidence="1">
    <location>
        <begin position="114"/>
        <end position="134"/>
    </location>
</feature>
<dbReference type="Proteomes" id="UP001429580">
    <property type="component" value="Unassembled WGS sequence"/>
</dbReference>
<evidence type="ECO:0000256" key="1">
    <source>
        <dbReference type="SAM" id="Phobius"/>
    </source>
</evidence>
<dbReference type="EMBL" id="JAASQI010000011">
    <property type="protein sequence ID" value="NIJ59879.1"/>
    <property type="molecule type" value="Genomic_DNA"/>
</dbReference>
<reference evidence="2 3" key="1">
    <citation type="submission" date="2020-03" db="EMBL/GenBank/DDBJ databases">
        <title>Genomic Encyclopedia of Type Strains, Phase IV (KMG-IV): sequencing the most valuable type-strain genomes for metagenomic binning, comparative biology and taxonomic classification.</title>
        <authorList>
            <person name="Goeker M."/>
        </authorList>
    </citation>
    <scope>NUCLEOTIDE SEQUENCE [LARGE SCALE GENOMIC DNA]</scope>
    <source>
        <strain evidence="2 3">DSM 103870</strain>
    </source>
</reference>
<dbReference type="RefSeq" id="WP_166955713.1">
    <property type="nucleotide sequence ID" value="NZ_JAASQI010000011.1"/>
</dbReference>
<dbReference type="Pfam" id="PF07077">
    <property type="entry name" value="DUF1345"/>
    <property type="match status" value="1"/>
</dbReference>
<feature type="transmembrane region" description="Helical" evidence="1">
    <location>
        <begin position="195"/>
        <end position="217"/>
    </location>
</feature>
<evidence type="ECO:0000313" key="2">
    <source>
        <dbReference type="EMBL" id="NIJ59879.1"/>
    </source>
</evidence>
<feature type="transmembrane region" description="Helical" evidence="1">
    <location>
        <begin position="86"/>
        <end position="108"/>
    </location>
</feature>
<comment type="caution">
    <text evidence="2">The sequence shown here is derived from an EMBL/GenBank/DDBJ whole genome shotgun (WGS) entry which is preliminary data.</text>
</comment>